<dbReference type="InterPro" id="IPR052204">
    <property type="entry name" value="PpiC/parvulin_rotamase"/>
</dbReference>
<dbReference type="Proteomes" id="UP001595705">
    <property type="component" value="Unassembled WGS sequence"/>
</dbReference>
<dbReference type="InterPro" id="IPR001763">
    <property type="entry name" value="Rhodanese-like_dom"/>
</dbReference>
<gene>
    <name evidence="2" type="ORF">ACFONC_09975</name>
</gene>
<name>A0ABV7XKS5_9GAMM</name>
<feature type="domain" description="Rhodanese" evidence="1">
    <location>
        <begin position="18"/>
        <end position="106"/>
    </location>
</feature>
<dbReference type="EMBL" id="JBHRYA010000007">
    <property type="protein sequence ID" value="MFC3716481.1"/>
    <property type="molecule type" value="Genomic_DNA"/>
</dbReference>
<dbReference type="PANTHER" id="PTHR43629:SF2">
    <property type="entry name" value="RHODANESE-LIKE_PPIC DOMAIN-CONTAINING PROTEIN 12, CHLOROPLASTIC"/>
    <property type="match status" value="1"/>
</dbReference>
<dbReference type="CDD" id="cd00158">
    <property type="entry name" value="RHOD"/>
    <property type="match status" value="1"/>
</dbReference>
<dbReference type="PROSITE" id="PS50206">
    <property type="entry name" value="RHODANESE_3"/>
    <property type="match status" value="1"/>
</dbReference>
<dbReference type="RefSeq" id="WP_386743667.1">
    <property type="nucleotide sequence ID" value="NZ_JBHRYA010000007.1"/>
</dbReference>
<evidence type="ECO:0000313" key="3">
    <source>
        <dbReference type="Proteomes" id="UP001595705"/>
    </source>
</evidence>
<organism evidence="2 3">
    <name type="scientific">Luteimonas soli</name>
    <dbReference type="NCBI Taxonomy" id="1648966"/>
    <lineage>
        <taxon>Bacteria</taxon>
        <taxon>Pseudomonadati</taxon>
        <taxon>Pseudomonadota</taxon>
        <taxon>Gammaproteobacteria</taxon>
        <taxon>Lysobacterales</taxon>
        <taxon>Lysobacteraceae</taxon>
        <taxon>Luteimonas</taxon>
    </lineage>
</organism>
<dbReference type="Gene3D" id="3.40.250.10">
    <property type="entry name" value="Rhodanese-like domain"/>
    <property type="match status" value="1"/>
</dbReference>
<reference evidence="3" key="1">
    <citation type="journal article" date="2019" name="Int. J. Syst. Evol. Microbiol.">
        <title>The Global Catalogue of Microorganisms (GCM) 10K type strain sequencing project: providing services to taxonomists for standard genome sequencing and annotation.</title>
        <authorList>
            <consortium name="The Broad Institute Genomics Platform"/>
            <consortium name="The Broad Institute Genome Sequencing Center for Infectious Disease"/>
            <person name="Wu L."/>
            <person name="Ma J."/>
        </authorList>
    </citation>
    <scope>NUCLEOTIDE SEQUENCE [LARGE SCALE GENOMIC DNA]</scope>
    <source>
        <strain evidence="3">KCTC 42441</strain>
    </source>
</reference>
<dbReference type="Pfam" id="PF00581">
    <property type="entry name" value="Rhodanese"/>
    <property type="match status" value="1"/>
</dbReference>
<keyword evidence="3" id="KW-1185">Reference proteome</keyword>
<dbReference type="SMART" id="SM00450">
    <property type="entry name" value="RHOD"/>
    <property type="match status" value="1"/>
</dbReference>
<comment type="caution">
    <text evidence="2">The sequence shown here is derived from an EMBL/GenBank/DDBJ whole genome shotgun (WGS) entry which is preliminary data.</text>
</comment>
<protein>
    <submittedName>
        <fullName evidence="2">Rhodanese-like domain-containing protein</fullName>
    </submittedName>
</protein>
<evidence type="ECO:0000259" key="1">
    <source>
        <dbReference type="PROSITE" id="PS50206"/>
    </source>
</evidence>
<sequence length="108" mass="11727">MNSEIRDLSPSEADARLREGSLTIVDVRPPQERELAAIALPYAVLDAGGFEDLLAQSRDLPLGFLCHHGGRSAQAADHFRAHGFTEVFNIAGGIDAWAQDVDPSVPRY</sequence>
<evidence type="ECO:0000313" key="2">
    <source>
        <dbReference type="EMBL" id="MFC3716481.1"/>
    </source>
</evidence>
<dbReference type="PANTHER" id="PTHR43629">
    <property type="entry name" value="PEPTIDYL-PROLYL CIS-TRANS ISOMERASE"/>
    <property type="match status" value="1"/>
</dbReference>
<dbReference type="InterPro" id="IPR036873">
    <property type="entry name" value="Rhodanese-like_dom_sf"/>
</dbReference>
<accession>A0ABV7XKS5</accession>
<proteinExistence type="predicted"/>
<dbReference type="SUPFAM" id="SSF52821">
    <property type="entry name" value="Rhodanese/Cell cycle control phosphatase"/>
    <property type="match status" value="1"/>
</dbReference>